<name>A0A1C1YU26_9HYPH</name>
<organism evidence="3 4">
    <name type="scientific">Hoeflea olei</name>
    <dbReference type="NCBI Taxonomy" id="1480615"/>
    <lineage>
        <taxon>Bacteria</taxon>
        <taxon>Pseudomonadati</taxon>
        <taxon>Pseudomonadota</taxon>
        <taxon>Alphaproteobacteria</taxon>
        <taxon>Hyphomicrobiales</taxon>
        <taxon>Rhizobiaceae</taxon>
        <taxon>Hoeflea</taxon>
    </lineage>
</organism>
<evidence type="ECO:0008006" key="5">
    <source>
        <dbReference type="Google" id="ProtNLM"/>
    </source>
</evidence>
<feature type="domain" description="Glycosyl transferase family 1" evidence="1">
    <location>
        <begin position="225"/>
        <end position="396"/>
    </location>
</feature>
<dbReference type="Pfam" id="PF00534">
    <property type="entry name" value="Glycos_transf_1"/>
    <property type="match status" value="1"/>
</dbReference>
<dbReference type="CDD" id="cd03801">
    <property type="entry name" value="GT4_PimA-like"/>
    <property type="match status" value="1"/>
</dbReference>
<dbReference type="RefSeq" id="WP_083220268.1">
    <property type="nucleotide sequence ID" value="NZ_LQZT01000023.1"/>
</dbReference>
<dbReference type="AlphaFoldDB" id="A0A1C1YU26"/>
<dbReference type="Proteomes" id="UP000094795">
    <property type="component" value="Unassembled WGS sequence"/>
</dbReference>
<dbReference type="PANTHER" id="PTHR12526:SF636">
    <property type="entry name" value="BLL3647 PROTEIN"/>
    <property type="match status" value="1"/>
</dbReference>
<dbReference type="OrthoDB" id="9790710at2"/>
<evidence type="ECO:0000259" key="1">
    <source>
        <dbReference type="Pfam" id="PF00534"/>
    </source>
</evidence>
<dbReference type="STRING" id="1480615.AWJ14_07605"/>
<gene>
    <name evidence="3" type="ORF">AWJ14_07605</name>
</gene>
<dbReference type="PANTHER" id="PTHR12526">
    <property type="entry name" value="GLYCOSYLTRANSFERASE"/>
    <property type="match status" value="1"/>
</dbReference>
<dbReference type="InterPro" id="IPR028098">
    <property type="entry name" value="Glyco_trans_4-like_N"/>
</dbReference>
<evidence type="ECO:0000313" key="4">
    <source>
        <dbReference type="Proteomes" id="UP000094795"/>
    </source>
</evidence>
<dbReference type="SUPFAM" id="SSF53756">
    <property type="entry name" value="UDP-Glycosyltransferase/glycogen phosphorylase"/>
    <property type="match status" value="1"/>
</dbReference>
<reference evidence="3 4" key="1">
    <citation type="submission" date="2015-12" db="EMBL/GenBank/DDBJ databases">
        <authorList>
            <person name="Shamseldin A."/>
            <person name="Moawad H."/>
            <person name="Abd El-Rahim W.M."/>
            <person name="Sadowsky M.J."/>
        </authorList>
    </citation>
    <scope>NUCLEOTIDE SEQUENCE [LARGE SCALE GENOMIC DNA]</scope>
    <source>
        <strain evidence="3 4">JC234</strain>
    </source>
</reference>
<sequence length="428" mass="47025">MRRDAMSAEAAEASGTPGRTRPMKVLFIHVTGAFGGSSRSLTEAVRAFPGEIEAHFLTPRGTVEGFFGKLGQVLAVSGLSQFDNTQYSHYRGLRWLVILREIANLPATFSALREAQRRWPDIDLIHLNEFTGLLPMWLARRRYGVPVVVHVRSVARLDRKAWRSRFVNAVLRDSADAVIAIDETVRQSLPQDLPVEVIHNAFTPKPAGAPDAAFLERVARLRPGALRVGFVGNLLKVKGIQDLVEAARIVKQRGGDVEYVIVGDDARPSTSLKARVLQALGLNQNIKAQVRARIADYGLESDFHMLGFMGDIAQAYRHLDVLCFPSHFNAPGRPVFEAAFSAVPSIVAVTDPTDDTIIDGVTGLTIPPHAPERLAEAILACAADRDRTRAMGREAQALAERNFSAERNAALLFGVFRRCLDARRAGRK</sequence>
<dbReference type="Pfam" id="PF13439">
    <property type="entry name" value="Glyco_transf_4"/>
    <property type="match status" value="1"/>
</dbReference>
<dbReference type="EMBL" id="LQZT01000023">
    <property type="protein sequence ID" value="OCW57012.1"/>
    <property type="molecule type" value="Genomic_DNA"/>
</dbReference>
<protein>
    <recommendedName>
        <fullName evidence="5">Glycosyltransferase subfamily 4-like N-terminal domain-containing protein</fullName>
    </recommendedName>
</protein>
<evidence type="ECO:0000313" key="3">
    <source>
        <dbReference type="EMBL" id="OCW57012.1"/>
    </source>
</evidence>
<dbReference type="GO" id="GO:0016757">
    <property type="term" value="F:glycosyltransferase activity"/>
    <property type="evidence" value="ECO:0007669"/>
    <property type="project" value="InterPro"/>
</dbReference>
<dbReference type="Gene3D" id="3.40.50.2000">
    <property type="entry name" value="Glycogen Phosphorylase B"/>
    <property type="match status" value="2"/>
</dbReference>
<feature type="domain" description="Glycosyltransferase subfamily 4-like N-terminal" evidence="2">
    <location>
        <begin position="35"/>
        <end position="201"/>
    </location>
</feature>
<evidence type="ECO:0000259" key="2">
    <source>
        <dbReference type="Pfam" id="PF13439"/>
    </source>
</evidence>
<comment type="caution">
    <text evidence="3">The sequence shown here is derived from an EMBL/GenBank/DDBJ whole genome shotgun (WGS) entry which is preliminary data.</text>
</comment>
<dbReference type="InterPro" id="IPR001296">
    <property type="entry name" value="Glyco_trans_1"/>
</dbReference>
<accession>A0A1C1YU26</accession>
<keyword evidence="4" id="KW-1185">Reference proteome</keyword>
<proteinExistence type="predicted"/>